<comment type="similarity">
    <text evidence="1">Belongs to the CapA family.</text>
</comment>
<dbReference type="SMART" id="SM00854">
    <property type="entry name" value="PGA_cap"/>
    <property type="match status" value="1"/>
</dbReference>
<dbReference type="CDD" id="cd07381">
    <property type="entry name" value="MPP_CapA"/>
    <property type="match status" value="1"/>
</dbReference>
<dbReference type="Pfam" id="PF09587">
    <property type="entry name" value="PGA_cap"/>
    <property type="match status" value="1"/>
</dbReference>
<dbReference type="InterPro" id="IPR019079">
    <property type="entry name" value="Capsule_synth_CapA"/>
</dbReference>
<organism evidence="3 4">
    <name type="scientific">Moryella indoligenes</name>
    <dbReference type="NCBI Taxonomy" id="371674"/>
    <lineage>
        <taxon>Bacteria</taxon>
        <taxon>Bacillati</taxon>
        <taxon>Bacillota</taxon>
        <taxon>Clostridia</taxon>
        <taxon>Lachnospirales</taxon>
        <taxon>Lachnospiraceae</taxon>
        <taxon>Moryella</taxon>
    </lineage>
</organism>
<dbReference type="PROSITE" id="PS51257">
    <property type="entry name" value="PROKAR_LIPOPROTEIN"/>
    <property type="match status" value="1"/>
</dbReference>
<reference evidence="3" key="1">
    <citation type="submission" date="2023-07" db="EMBL/GenBank/DDBJ databases">
        <title>Genomic Encyclopedia of Type Strains, Phase IV (KMG-IV): sequencing the most valuable type-strain genomes for metagenomic binning, comparative biology and taxonomic classification.</title>
        <authorList>
            <person name="Goeker M."/>
        </authorList>
    </citation>
    <scope>NUCLEOTIDE SEQUENCE</scope>
    <source>
        <strain evidence="3">DSM 19659</strain>
    </source>
</reference>
<evidence type="ECO:0000313" key="3">
    <source>
        <dbReference type="EMBL" id="MDQ0153128.1"/>
    </source>
</evidence>
<dbReference type="InterPro" id="IPR052169">
    <property type="entry name" value="CW_Biosynth-Accessory"/>
</dbReference>
<proteinExistence type="inferred from homology"/>
<accession>A0AAE4AKP4</accession>
<dbReference type="Gene3D" id="3.60.21.10">
    <property type="match status" value="1"/>
</dbReference>
<evidence type="ECO:0000256" key="1">
    <source>
        <dbReference type="ARBA" id="ARBA00005662"/>
    </source>
</evidence>
<evidence type="ECO:0000313" key="4">
    <source>
        <dbReference type="Proteomes" id="UP001241537"/>
    </source>
</evidence>
<name>A0AAE4AKP4_9FIRM</name>
<evidence type="ECO:0000259" key="2">
    <source>
        <dbReference type="SMART" id="SM00854"/>
    </source>
</evidence>
<dbReference type="RefSeq" id="WP_307255120.1">
    <property type="nucleotide sequence ID" value="NZ_JAUSTO010000012.1"/>
</dbReference>
<dbReference type="EMBL" id="JAUSTO010000012">
    <property type="protein sequence ID" value="MDQ0153128.1"/>
    <property type="molecule type" value="Genomic_DNA"/>
</dbReference>
<sequence length="645" mass="72516">MRRAESRQRGCRRAAAGVFAALLLLLPAWLLSGCTAVVPRREAAQAAERSAAQDIMQADAAVQKLLMERETDALLPPWIQWHEKELRILPGEGQEGTAKLHQQRFSLYLHRDGAERAAKYDADSSLRLNSGEGDSCIFESEKSWKVSDMQLGDIDGDGQPELLLLVWKRGSFGNHLPFWIEKNDEDYSQHVFIYRFEQGALRSMWMSSASSIPIRDWSLDESGRLSVQQPDGRESYFVWSGFGLKLVEEERTETELAAAGVPRGEMPGRNPLLHAGFREQSSRLTLLAVGDNLIHAGIYRNAFDPETGSYDFSPLYAHVRERIQEYDLAAVNQETIFIEDRSRYSDFPNFASPVEVGSALAGAGFQIVTAANNHSLDQGTEGIEDTLQFWKNHPEVCVLGLHESEKEAGEIRYLRKNGICLALFNYSYGLNGRRLPEGEEWRVDLLSEKQKLLEALAVAEREADLSICFLHIGEEYAPEPTEEQKAWIRELADAGADLILCTHPHVLQPYGRVRTEAGNTAVVFCSLGNFISNQDRPETVLGGAASITITKTWDEMEANAASAAALDVTDAKMQQEKQGRTVVSEYELLPLICHWGKGKTEVYFLSDYTDELAAQHVISRRGEALSLKKLWESFERYREKQELHF</sequence>
<comment type="caution">
    <text evidence="3">The sequence shown here is derived from an EMBL/GenBank/DDBJ whole genome shotgun (WGS) entry which is preliminary data.</text>
</comment>
<keyword evidence="4" id="KW-1185">Reference proteome</keyword>
<feature type="domain" description="Capsule synthesis protein CapA" evidence="2">
    <location>
        <begin position="285"/>
        <end position="534"/>
    </location>
</feature>
<dbReference type="PANTHER" id="PTHR33393:SF12">
    <property type="entry name" value="CAPSULE BIOSYNTHESIS PROTEIN CAPA"/>
    <property type="match status" value="1"/>
</dbReference>
<dbReference type="SUPFAM" id="SSF56300">
    <property type="entry name" value="Metallo-dependent phosphatases"/>
    <property type="match status" value="1"/>
</dbReference>
<dbReference type="InterPro" id="IPR029052">
    <property type="entry name" value="Metallo-depent_PP-like"/>
</dbReference>
<gene>
    <name evidence="3" type="ORF">J2S20_001837</name>
</gene>
<protein>
    <submittedName>
        <fullName evidence="3">Poly-gamma-glutamate capsule biosynthesis protein CapA/YwtB (Metallophosphatase superfamily)</fullName>
    </submittedName>
</protein>
<dbReference type="Proteomes" id="UP001241537">
    <property type="component" value="Unassembled WGS sequence"/>
</dbReference>
<dbReference type="AlphaFoldDB" id="A0AAE4AKP4"/>
<dbReference type="PANTHER" id="PTHR33393">
    <property type="entry name" value="POLYGLUTAMINE SYNTHESIS ACCESSORY PROTEIN RV0574C-RELATED"/>
    <property type="match status" value="1"/>
</dbReference>